<dbReference type="SUPFAM" id="SSF50729">
    <property type="entry name" value="PH domain-like"/>
    <property type="match status" value="1"/>
</dbReference>
<dbReference type="InterPro" id="IPR011993">
    <property type="entry name" value="PH-like_dom_sf"/>
</dbReference>
<organism evidence="7 8">
    <name type="scientific">Calocera cornea HHB12733</name>
    <dbReference type="NCBI Taxonomy" id="1353952"/>
    <lineage>
        <taxon>Eukaryota</taxon>
        <taxon>Fungi</taxon>
        <taxon>Dikarya</taxon>
        <taxon>Basidiomycota</taxon>
        <taxon>Agaricomycotina</taxon>
        <taxon>Dacrymycetes</taxon>
        <taxon>Dacrymycetales</taxon>
        <taxon>Dacrymycetaceae</taxon>
        <taxon>Calocera</taxon>
    </lineage>
</organism>
<dbReference type="OrthoDB" id="2272012at2759"/>
<dbReference type="InterPro" id="IPR041675">
    <property type="entry name" value="PH_5"/>
</dbReference>
<feature type="region of interest" description="Disordered" evidence="3">
    <location>
        <begin position="1"/>
        <end position="48"/>
    </location>
</feature>
<keyword evidence="1" id="KW-0597">Phosphoprotein</keyword>
<dbReference type="InterPro" id="IPR001180">
    <property type="entry name" value="CNH_dom"/>
</dbReference>
<dbReference type="SMART" id="SM00036">
    <property type="entry name" value="CNH"/>
    <property type="match status" value="1"/>
</dbReference>
<dbReference type="PANTHER" id="PTHR46572">
    <property type="entry name" value="RHO1 GDP-GTP EXCHANGE PROTEIN 1-RELATED"/>
    <property type="match status" value="1"/>
</dbReference>
<feature type="region of interest" description="Disordered" evidence="3">
    <location>
        <begin position="61"/>
        <end position="87"/>
    </location>
</feature>
<feature type="region of interest" description="Disordered" evidence="3">
    <location>
        <begin position="279"/>
        <end position="307"/>
    </location>
</feature>
<reference evidence="7 8" key="1">
    <citation type="journal article" date="2016" name="Mol. Biol. Evol.">
        <title>Comparative Genomics of Early-Diverging Mushroom-Forming Fungi Provides Insights into the Origins of Lignocellulose Decay Capabilities.</title>
        <authorList>
            <person name="Nagy L.G."/>
            <person name="Riley R."/>
            <person name="Tritt A."/>
            <person name="Adam C."/>
            <person name="Daum C."/>
            <person name="Floudas D."/>
            <person name="Sun H."/>
            <person name="Yadav J.S."/>
            <person name="Pangilinan J."/>
            <person name="Larsson K.H."/>
            <person name="Matsuura K."/>
            <person name="Barry K."/>
            <person name="Labutti K."/>
            <person name="Kuo R."/>
            <person name="Ohm R.A."/>
            <person name="Bhattacharya S.S."/>
            <person name="Shirouzu T."/>
            <person name="Yoshinaga Y."/>
            <person name="Martin F.M."/>
            <person name="Grigoriev I.V."/>
            <person name="Hibbett D.S."/>
        </authorList>
    </citation>
    <scope>NUCLEOTIDE SEQUENCE [LARGE SCALE GENOMIC DNA]</scope>
    <source>
        <strain evidence="7 8">HHB12733</strain>
    </source>
</reference>
<evidence type="ECO:0000256" key="3">
    <source>
        <dbReference type="SAM" id="MobiDB-lite"/>
    </source>
</evidence>
<feature type="domain" description="DH" evidence="5">
    <location>
        <begin position="329"/>
        <end position="513"/>
    </location>
</feature>
<dbReference type="Gene3D" id="1.20.900.10">
    <property type="entry name" value="Dbl homology (DH) domain"/>
    <property type="match status" value="2"/>
</dbReference>
<dbReference type="SUPFAM" id="SSF48065">
    <property type="entry name" value="DBL homology domain (DH-domain)"/>
    <property type="match status" value="2"/>
</dbReference>
<dbReference type="Proteomes" id="UP000076842">
    <property type="component" value="Unassembled WGS sequence"/>
</dbReference>
<feature type="domain" description="PH" evidence="4">
    <location>
        <begin position="779"/>
        <end position="924"/>
    </location>
</feature>
<dbReference type="InParanoid" id="A0A165HMB0"/>
<accession>A0A165HMB0</accession>
<evidence type="ECO:0000313" key="8">
    <source>
        <dbReference type="Proteomes" id="UP000076842"/>
    </source>
</evidence>
<dbReference type="SMART" id="SM00325">
    <property type="entry name" value="RhoGEF"/>
    <property type="match status" value="2"/>
</dbReference>
<evidence type="ECO:0000256" key="1">
    <source>
        <dbReference type="ARBA" id="ARBA00022553"/>
    </source>
</evidence>
<dbReference type="PROSITE" id="PS50010">
    <property type="entry name" value="DH_2"/>
    <property type="match status" value="2"/>
</dbReference>
<proteinExistence type="predicted"/>
<dbReference type="PROSITE" id="PS50219">
    <property type="entry name" value="CNH"/>
    <property type="match status" value="1"/>
</dbReference>
<gene>
    <name evidence="7" type="ORF">CALCODRAFT_493611</name>
</gene>
<feature type="compositionally biased region" description="Low complexity" evidence="3">
    <location>
        <begin position="298"/>
        <end position="307"/>
    </location>
</feature>
<dbReference type="CDD" id="cd00160">
    <property type="entry name" value="RhoGEF"/>
    <property type="match status" value="2"/>
</dbReference>
<dbReference type="SMART" id="SM00233">
    <property type="entry name" value="PH"/>
    <property type="match status" value="1"/>
</dbReference>
<dbReference type="Gene3D" id="2.30.29.30">
    <property type="entry name" value="Pleckstrin-homology domain (PH domain)/Phosphotyrosine-binding domain (PTB)"/>
    <property type="match status" value="1"/>
</dbReference>
<dbReference type="InterPro" id="IPR000219">
    <property type="entry name" value="DH_dom"/>
</dbReference>
<dbReference type="EMBL" id="KV423940">
    <property type="protein sequence ID" value="KZT59471.1"/>
    <property type="molecule type" value="Genomic_DNA"/>
</dbReference>
<feature type="domain" description="CNH" evidence="6">
    <location>
        <begin position="966"/>
        <end position="1271"/>
    </location>
</feature>
<protein>
    <submittedName>
        <fullName evidence="7">Dbl homology domain-containing protein</fullName>
    </submittedName>
</protein>
<dbReference type="InterPro" id="IPR035899">
    <property type="entry name" value="DBL_dom_sf"/>
</dbReference>
<evidence type="ECO:0000256" key="2">
    <source>
        <dbReference type="ARBA" id="ARBA00022658"/>
    </source>
</evidence>
<dbReference type="PROSITE" id="PS50003">
    <property type="entry name" value="PH_DOMAIN"/>
    <property type="match status" value="1"/>
</dbReference>
<dbReference type="Pfam" id="PF00780">
    <property type="entry name" value="CNH"/>
    <property type="match status" value="1"/>
</dbReference>
<evidence type="ECO:0000259" key="5">
    <source>
        <dbReference type="PROSITE" id="PS50010"/>
    </source>
</evidence>
<dbReference type="Pfam" id="PF00621">
    <property type="entry name" value="RhoGEF"/>
    <property type="match status" value="2"/>
</dbReference>
<sequence length="1361" mass="154824">MYQQHAPAPHGQLQLNSPQAPHAPHGQHAPYPYEKHEPRAGASYPRPWFDAERDGVLGITNEDEDEDERGLGLGLGHGDGDDGADDGDVYSLIDEYEDGDVKVPGGLGVHAGEEEDDLMFEEEDDERFVNLALLSHVAVRLRDKVPRGTHVKGSIPYERAFTGKDIVSTLQSMIQHYLLSQMGVTTHDRSLGLMVARSLYEQVFFYEVEWGTNPISDSVEDVFMFLDDFEGGSAAPMGEREELPTAVVTPFTRCYSPTCGDGGPCYAYGCPRRNFTQLALPSPPSTSSLPEEQRDASSRSGESAAGARENWRDNIGREFLHTLPESEIKRQDIILKIIKKEEMFNDDLDVLESVFLKPLRAARPPIMSSDYLEDFVEDVFGNFYDLRECSRRLLEILKVRQREQNPVIQKIGDIFLNSAVDFRQVYPTYVGHLPVAEKRLKDEMERNHELRLFLEQCSRSPAARRMDLKFFISRPSEHLQRYPVVLQALLQETLVGSPDGDYLFEALQAIRRLHSVAQLMTFQSAMLRGPTAKLEWHDLLPEGALQDIERHEVKRQSQIFELIKGEMEYVKDLETIETLFVRRLRAEPVIPPDRRTEFIHDAFWNFQELYKHHRKMLDKLQEIQREEYPLIYSITEPVLEAALNWRDAYMEYVPHYPIAEYKIDRELATNQAFKDFFDQCVKHPDARRQDMKMFVNRPIPRLLRYSLLLQAIYDSSPADHPDRETIPGLLDILKSLGKATNAGVAVAETKVKLWKYSHDLVWKEGGEAVDLQLQDETRSLIHSGKLLRQPETGFEWNGWSELFVLLFDNYLVMTKSKETKDGIKYVVRGRPIPLELLALTNFTEIPQQRSVGLLRSRLRGDRNEGTVTTSLNGAGVAQQESNDPRFVYPFTIYNSARESGFYTLYAETQQARAEWKSKLEEALGLRAAVQENNKVLEIETLSDDTFYVPPQASAQQASWNEENAFTGRVTCSVPFSTPDGRGLIAVGCAEGVWIGLRHDSRSLRRVLALKQVTQCAMLEKFGIFLVLADKSLFAYLLEALVPTSTTTSNTARQPERLNKDVVFFSVGTLGDRTLITYMKKKGMDSVFQVVEPVLEKIQEKSKPVGAFGRFMSGAKSEWFRSYREFFLPSEAYDVYFLRLKIVILCQKGFEIMGLADFKSDTIPHANDQRWGGIAKRFETCKPIGIYRTSSEEFLLCYDEFGIYVGRHGDPSRGEQGVVEWEGKPLKAAFHAPYVLLFDKRFIEIRHIDKLHLVQIIPGTDINCIYDGRASDMTPQIDPGPDGYSEGSTPQDARVHAVMKMPQNPNPHHRGSAQHVFELVPTIPLFLPDTLASPSASVYNFQNSPPHSPQLQASSLQSWGRY</sequence>
<evidence type="ECO:0000313" key="7">
    <source>
        <dbReference type="EMBL" id="KZT59471.1"/>
    </source>
</evidence>
<evidence type="ECO:0000259" key="6">
    <source>
        <dbReference type="PROSITE" id="PS50219"/>
    </source>
</evidence>
<feature type="domain" description="DH" evidence="5">
    <location>
        <begin position="554"/>
        <end position="743"/>
    </location>
</feature>
<dbReference type="GO" id="GO:0005085">
    <property type="term" value="F:guanyl-nucleotide exchange factor activity"/>
    <property type="evidence" value="ECO:0007669"/>
    <property type="project" value="UniProtKB-KW"/>
</dbReference>
<feature type="region of interest" description="Disordered" evidence="3">
    <location>
        <begin position="1341"/>
        <end position="1361"/>
    </location>
</feature>
<dbReference type="Pfam" id="PF15405">
    <property type="entry name" value="PH_5"/>
    <property type="match status" value="1"/>
</dbReference>
<dbReference type="STRING" id="1353952.A0A165HMB0"/>
<keyword evidence="2" id="KW-0344">Guanine-nucleotide releasing factor</keyword>
<evidence type="ECO:0000259" key="4">
    <source>
        <dbReference type="PROSITE" id="PS50003"/>
    </source>
</evidence>
<name>A0A165HMB0_9BASI</name>
<keyword evidence="8" id="KW-1185">Reference proteome</keyword>
<dbReference type="InterPro" id="IPR052233">
    <property type="entry name" value="Rho-type_GEFs"/>
</dbReference>
<dbReference type="PANTHER" id="PTHR46572:SF1">
    <property type="entry name" value="RHO1 GUANINE NUCLEOTIDE EXCHANGE FACTOR TUS1"/>
    <property type="match status" value="1"/>
</dbReference>
<dbReference type="InterPro" id="IPR001849">
    <property type="entry name" value="PH_domain"/>
</dbReference>